<name>A0A4Q2UP36_9BACT</name>
<comment type="similarity">
    <text evidence="6">Belongs to the ABC-4 integral membrane protein family.</text>
</comment>
<keyword evidence="2" id="KW-1003">Cell membrane</keyword>
<dbReference type="AlphaFoldDB" id="A0A4Q2UP36"/>
<evidence type="ECO:0000259" key="8">
    <source>
        <dbReference type="Pfam" id="PF02687"/>
    </source>
</evidence>
<dbReference type="Proteomes" id="UP000290407">
    <property type="component" value="Unassembled WGS sequence"/>
</dbReference>
<evidence type="ECO:0000313" key="10">
    <source>
        <dbReference type="EMBL" id="RYC71096.1"/>
    </source>
</evidence>
<feature type="transmembrane region" description="Helical" evidence="7">
    <location>
        <begin position="21"/>
        <end position="42"/>
    </location>
</feature>
<keyword evidence="4 7" id="KW-1133">Transmembrane helix</keyword>
<feature type="domain" description="MacB-like periplasmic core" evidence="9">
    <location>
        <begin position="21"/>
        <end position="246"/>
    </location>
</feature>
<evidence type="ECO:0000256" key="7">
    <source>
        <dbReference type="SAM" id="Phobius"/>
    </source>
</evidence>
<gene>
    <name evidence="10" type="ORF">EQG79_02825</name>
</gene>
<accession>A0A4Q2UP36</accession>
<evidence type="ECO:0000259" key="9">
    <source>
        <dbReference type="Pfam" id="PF12704"/>
    </source>
</evidence>
<comment type="subcellular location">
    <subcellularLocation>
        <location evidence="1">Cell membrane</location>
        <topology evidence="1">Multi-pass membrane protein</topology>
    </subcellularLocation>
</comment>
<dbReference type="EMBL" id="SBLB01000001">
    <property type="protein sequence ID" value="RYC71096.1"/>
    <property type="molecule type" value="Genomic_DNA"/>
</dbReference>
<evidence type="ECO:0000256" key="2">
    <source>
        <dbReference type="ARBA" id="ARBA00022475"/>
    </source>
</evidence>
<dbReference type="InterPro" id="IPR003838">
    <property type="entry name" value="ABC3_permease_C"/>
</dbReference>
<protein>
    <submittedName>
        <fullName evidence="10">ABC transporter permease</fullName>
    </submittedName>
</protein>
<dbReference type="InterPro" id="IPR025857">
    <property type="entry name" value="MacB_PCD"/>
</dbReference>
<dbReference type="RefSeq" id="WP_077920502.1">
    <property type="nucleotide sequence ID" value="NZ_SBLB01000001.1"/>
</dbReference>
<evidence type="ECO:0000313" key="11">
    <source>
        <dbReference type="Proteomes" id="UP000290407"/>
    </source>
</evidence>
<evidence type="ECO:0000256" key="3">
    <source>
        <dbReference type="ARBA" id="ARBA00022692"/>
    </source>
</evidence>
<dbReference type="GO" id="GO:0005886">
    <property type="term" value="C:plasma membrane"/>
    <property type="evidence" value="ECO:0007669"/>
    <property type="project" value="UniProtKB-SubCell"/>
</dbReference>
<feature type="transmembrane region" description="Helical" evidence="7">
    <location>
        <begin position="285"/>
        <end position="310"/>
    </location>
</feature>
<feature type="transmembrane region" description="Helical" evidence="7">
    <location>
        <begin position="338"/>
        <end position="364"/>
    </location>
</feature>
<dbReference type="Pfam" id="PF12704">
    <property type="entry name" value="MacB_PCD"/>
    <property type="match status" value="1"/>
</dbReference>
<feature type="transmembrane region" description="Helical" evidence="7">
    <location>
        <begin position="376"/>
        <end position="398"/>
    </location>
</feature>
<dbReference type="PANTHER" id="PTHR30572:SF4">
    <property type="entry name" value="ABC TRANSPORTER PERMEASE YTRF"/>
    <property type="match status" value="1"/>
</dbReference>
<comment type="caution">
    <text evidence="10">The sequence shown here is derived from an EMBL/GenBank/DDBJ whole genome shotgun (WGS) entry which is preliminary data.</text>
</comment>
<evidence type="ECO:0000256" key="6">
    <source>
        <dbReference type="ARBA" id="ARBA00038076"/>
    </source>
</evidence>
<dbReference type="PANTHER" id="PTHR30572">
    <property type="entry name" value="MEMBRANE COMPONENT OF TRANSPORTER-RELATED"/>
    <property type="match status" value="1"/>
</dbReference>
<dbReference type="Pfam" id="PF02687">
    <property type="entry name" value="FtsX"/>
    <property type="match status" value="1"/>
</dbReference>
<proteinExistence type="inferred from homology"/>
<keyword evidence="11" id="KW-1185">Reference proteome</keyword>
<evidence type="ECO:0000256" key="5">
    <source>
        <dbReference type="ARBA" id="ARBA00023136"/>
    </source>
</evidence>
<sequence>MNLIENIREGLRSIAGNRLRTILTSLIIAIGITSLVGILTAIDGIQNSVNSSFEGLGANTFSIVARQDAFRRGGRVQKQDEPIDYFDAIQFKRRFSLGTTIAVSTVVNGAAQAKFGSRKTNPNVQLTGGDEAYLAVKGFSLLSGRNLTQNDLEYGLNVAVIGSEVAATLFEKKINPLNQAIRVSGSQYKVVGVLAKKGGFTGGGDDRIILIPLDNARALAGSQKLSFDITASAPSVADQDEAIGEAQGVMRLVRHDQLGKPDSFEIQRADDLAKETENITGYLRIGGFGIGFITLLGASIALLNIMLVSVTERTREIGIRKSLGATPKRIREQFLIEAIVICILGGLGGVVLGLGIGNLIALVISQGEGGEGGFVVPWAWMVLGLVVCIGVGLFAGIYPAVRASKLDPIEALRYE</sequence>
<feature type="domain" description="ABC3 transporter permease C-terminal" evidence="8">
    <location>
        <begin position="290"/>
        <end position="408"/>
    </location>
</feature>
<evidence type="ECO:0000256" key="4">
    <source>
        <dbReference type="ARBA" id="ARBA00022989"/>
    </source>
</evidence>
<evidence type="ECO:0000256" key="1">
    <source>
        <dbReference type="ARBA" id="ARBA00004651"/>
    </source>
</evidence>
<organism evidence="10 11">
    <name type="scientific">Spirosoma sordidisoli</name>
    <dbReference type="NCBI Taxonomy" id="2502893"/>
    <lineage>
        <taxon>Bacteria</taxon>
        <taxon>Pseudomonadati</taxon>
        <taxon>Bacteroidota</taxon>
        <taxon>Cytophagia</taxon>
        <taxon>Cytophagales</taxon>
        <taxon>Cytophagaceae</taxon>
        <taxon>Spirosoma</taxon>
    </lineage>
</organism>
<dbReference type="GO" id="GO:0022857">
    <property type="term" value="F:transmembrane transporter activity"/>
    <property type="evidence" value="ECO:0007669"/>
    <property type="project" value="TreeGrafter"/>
</dbReference>
<keyword evidence="3 7" id="KW-0812">Transmembrane</keyword>
<reference evidence="10 11" key="1">
    <citation type="submission" date="2019-01" db="EMBL/GenBank/DDBJ databases">
        <title>Spirosoma flava sp. nov., a propanil-degrading bacterium isolated from herbicide-contaminated soil.</title>
        <authorList>
            <person name="Zhang L."/>
            <person name="Jiang J.-D."/>
        </authorList>
    </citation>
    <scope>NUCLEOTIDE SEQUENCE [LARGE SCALE GENOMIC DNA]</scope>
    <source>
        <strain evidence="10 11">TY50</strain>
    </source>
</reference>
<dbReference type="InterPro" id="IPR050250">
    <property type="entry name" value="Macrolide_Exporter_MacB"/>
</dbReference>
<keyword evidence="5 7" id="KW-0472">Membrane</keyword>